<dbReference type="InterPro" id="IPR036812">
    <property type="entry name" value="NAD(P)_OxRdtase_dom_sf"/>
</dbReference>
<dbReference type="CDD" id="cd19076">
    <property type="entry name" value="AKR_AKR13A_13D"/>
    <property type="match status" value="1"/>
</dbReference>
<dbReference type="InterPro" id="IPR020471">
    <property type="entry name" value="AKR"/>
</dbReference>
<feature type="domain" description="NADP-dependent oxidoreductase" evidence="2">
    <location>
        <begin position="17"/>
        <end position="306"/>
    </location>
</feature>
<dbReference type="GO" id="GO:0005737">
    <property type="term" value="C:cytoplasm"/>
    <property type="evidence" value="ECO:0007669"/>
    <property type="project" value="TreeGrafter"/>
</dbReference>
<keyword evidence="1" id="KW-0560">Oxidoreductase</keyword>
<dbReference type="Gene3D" id="3.20.20.100">
    <property type="entry name" value="NADP-dependent oxidoreductase domain"/>
    <property type="match status" value="1"/>
</dbReference>
<dbReference type="InterPro" id="IPR050791">
    <property type="entry name" value="Aldo-Keto_reductase"/>
</dbReference>
<dbReference type="AlphaFoldDB" id="A0A919KTH1"/>
<dbReference type="RefSeq" id="WP_189929484.1">
    <property type="nucleotide sequence ID" value="NZ_BNCD01000002.1"/>
</dbReference>
<reference evidence="3" key="2">
    <citation type="submission" date="2020-09" db="EMBL/GenBank/DDBJ databases">
        <authorList>
            <person name="Sun Q."/>
            <person name="Ohkuma M."/>
        </authorList>
    </citation>
    <scope>NUCLEOTIDE SEQUENCE</scope>
    <source>
        <strain evidence="3">JCM 5069</strain>
    </source>
</reference>
<dbReference type="PANTHER" id="PTHR43625">
    <property type="entry name" value="AFLATOXIN B1 ALDEHYDE REDUCTASE"/>
    <property type="match status" value="1"/>
</dbReference>
<reference evidence="3" key="1">
    <citation type="journal article" date="2014" name="Int. J. Syst. Evol. Microbiol.">
        <title>Complete genome sequence of Corynebacterium casei LMG S-19264T (=DSM 44701T), isolated from a smear-ripened cheese.</title>
        <authorList>
            <consortium name="US DOE Joint Genome Institute (JGI-PGF)"/>
            <person name="Walter F."/>
            <person name="Albersmeier A."/>
            <person name="Kalinowski J."/>
            <person name="Ruckert C."/>
        </authorList>
    </citation>
    <scope>NUCLEOTIDE SEQUENCE</scope>
    <source>
        <strain evidence="3">JCM 5069</strain>
    </source>
</reference>
<dbReference type="GO" id="GO:0016491">
    <property type="term" value="F:oxidoreductase activity"/>
    <property type="evidence" value="ECO:0007669"/>
    <property type="project" value="UniProtKB-KW"/>
</dbReference>
<evidence type="ECO:0000256" key="1">
    <source>
        <dbReference type="ARBA" id="ARBA00023002"/>
    </source>
</evidence>
<sequence length="327" mass="34687">MKTTELGSQGLRVPVQGFGAMGMSAFYGEGDERESTATLNRALDLGITLIDTAEAYGPFENEKLISRALGHRRDEIVLATKFGTEFDDDGTPHGLNGRPAYVHRAADRSLRHLGTDVIDLYYLHRVDPATPIEETVGAMGELVTAGKVRYLGLSEAAADTVRRAHAVHPISALQSELSLFTQDLLGNGIKATLDELGIGLVAFSPMGRGFLSGAITTVDDLAPDDARRGLPRFSPQSIEANLRLVDEVRSIAAARGATAAQIALAWVAAQGAVPIPGTKRRAYLEENAAAADLVLTDGELAALHEAVPPRAVSGARNTEQGLATTNR</sequence>
<dbReference type="InterPro" id="IPR023210">
    <property type="entry name" value="NADP_OxRdtase_dom"/>
</dbReference>
<dbReference type="Pfam" id="PF00248">
    <property type="entry name" value="Aldo_ket_red"/>
    <property type="match status" value="1"/>
</dbReference>
<organism evidence="3 4">
    <name type="scientific">Streptomyces sulfonofaciens</name>
    <dbReference type="NCBI Taxonomy" id="68272"/>
    <lineage>
        <taxon>Bacteria</taxon>
        <taxon>Bacillati</taxon>
        <taxon>Actinomycetota</taxon>
        <taxon>Actinomycetes</taxon>
        <taxon>Kitasatosporales</taxon>
        <taxon>Streptomycetaceae</taxon>
        <taxon>Streptomyces</taxon>
    </lineage>
</organism>
<evidence type="ECO:0000313" key="3">
    <source>
        <dbReference type="EMBL" id="GHH71979.1"/>
    </source>
</evidence>
<keyword evidence="4" id="KW-1185">Reference proteome</keyword>
<dbReference type="SUPFAM" id="SSF51430">
    <property type="entry name" value="NAD(P)-linked oxidoreductase"/>
    <property type="match status" value="1"/>
</dbReference>
<dbReference type="EMBL" id="BNCD01000002">
    <property type="protein sequence ID" value="GHH71979.1"/>
    <property type="molecule type" value="Genomic_DNA"/>
</dbReference>
<gene>
    <name evidence="3" type="ORF">GCM10018793_08250</name>
</gene>
<protein>
    <submittedName>
        <fullName evidence="3">Oxidoreductase</fullName>
    </submittedName>
</protein>
<accession>A0A919KTH1</accession>
<dbReference type="Proteomes" id="UP000603708">
    <property type="component" value="Unassembled WGS sequence"/>
</dbReference>
<comment type="caution">
    <text evidence="3">The sequence shown here is derived from an EMBL/GenBank/DDBJ whole genome shotgun (WGS) entry which is preliminary data.</text>
</comment>
<name>A0A919KTH1_9ACTN</name>
<proteinExistence type="predicted"/>
<evidence type="ECO:0000313" key="4">
    <source>
        <dbReference type="Proteomes" id="UP000603708"/>
    </source>
</evidence>
<dbReference type="PANTHER" id="PTHR43625:SF40">
    <property type="entry name" value="ALDO-KETO REDUCTASE YAKC [NADP(+)]"/>
    <property type="match status" value="1"/>
</dbReference>
<dbReference type="PRINTS" id="PR00069">
    <property type="entry name" value="ALDKETRDTASE"/>
</dbReference>
<evidence type="ECO:0000259" key="2">
    <source>
        <dbReference type="Pfam" id="PF00248"/>
    </source>
</evidence>